<reference evidence="1" key="1">
    <citation type="submission" date="2020-04" db="EMBL/GenBank/DDBJ databases">
        <authorList>
            <person name="Alioto T."/>
            <person name="Alioto T."/>
            <person name="Gomez Garrido J."/>
        </authorList>
    </citation>
    <scope>NUCLEOTIDE SEQUENCE</scope>
    <source>
        <strain evidence="1">A484AB</strain>
    </source>
</reference>
<keyword evidence="2" id="KW-1185">Reference proteome</keyword>
<evidence type="ECO:0000313" key="2">
    <source>
        <dbReference type="Proteomes" id="UP001152795"/>
    </source>
</evidence>
<name>A0A6S7JDL0_PARCT</name>
<dbReference type="EMBL" id="CACRXK020015280">
    <property type="protein sequence ID" value="CAB4028154.1"/>
    <property type="molecule type" value="Genomic_DNA"/>
</dbReference>
<accession>A0A6S7JDL0</accession>
<sequence>MARLFEDLGKIMVESWEDCPRSWWNLSKIVQDHGGILARMSRSITILPRFYYTLAKIVIRSFFSKDHGGILTRSSNILTRLQYRILALDFGKILARSWWNLAKIVQDHGN</sequence>
<gene>
    <name evidence="1" type="ORF">PACLA_8A075417</name>
</gene>
<dbReference type="AlphaFoldDB" id="A0A6S7JDL0"/>
<organism evidence="1 2">
    <name type="scientific">Paramuricea clavata</name>
    <name type="common">Red gorgonian</name>
    <name type="synonym">Violescent sea-whip</name>
    <dbReference type="NCBI Taxonomy" id="317549"/>
    <lineage>
        <taxon>Eukaryota</taxon>
        <taxon>Metazoa</taxon>
        <taxon>Cnidaria</taxon>
        <taxon>Anthozoa</taxon>
        <taxon>Octocorallia</taxon>
        <taxon>Malacalcyonacea</taxon>
        <taxon>Plexauridae</taxon>
        <taxon>Paramuricea</taxon>
    </lineage>
</organism>
<evidence type="ECO:0000313" key="1">
    <source>
        <dbReference type="EMBL" id="CAB4028154.1"/>
    </source>
</evidence>
<comment type="caution">
    <text evidence="1">The sequence shown here is derived from an EMBL/GenBank/DDBJ whole genome shotgun (WGS) entry which is preliminary data.</text>
</comment>
<proteinExistence type="predicted"/>
<dbReference type="Proteomes" id="UP001152795">
    <property type="component" value="Unassembled WGS sequence"/>
</dbReference>
<protein>
    <submittedName>
        <fullName evidence="1">Uncharacterized protein</fullName>
    </submittedName>
</protein>